<dbReference type="PRINTS" id="PR00455">
    <property type="entry name" value="HTHTETR"/>
</dbReference>
<keyword evidence="3" id="KW-0804">Transcription</keyword>
<dbReference type="Proteomes" id="UP000034491">
    <property type="component" value="Unassembled WGS sequence"/>
</dbReference>
<dbReference type="RefSeq" id="WP_046502437.1">
    <property type="nucleotide sequence ID" value="NZ_LANI01000002.1"/>
</dbReference>
<dbReference type="GO" id="GO:0003677">
    <property type="term" value="F:DNA binding"/>
    <property type="evidence" value="ECO:0007669"/>
    <property type="project" value="UniProtKB-UniRule"/>
</dbReference>
<dbReference type="EMBL" id="LANI01000002">
    <property type="protein sequence ID" value="KKJ78179.1"/>
    <property type="molecule type" value="Genomic_DNA"/>
</dbReference>
<name>A0A0M2RCM9_9PROT</name>
<comment type="caution">
    <text evidence="6">The sequence shown here is derived from an EMBL/GenBank/DDBJ whole genome shotgun (WGS) entry which is preliminary data.</text>
</comment>
<dbReference type="PANTHER" id="PTHR47506:SF1">
    <property type="entry name" value="HTH-TYPE TRANSCRIPTIONAL REGULATOR YJDC"/>
    <property type="match status" value="1"/>
</dbReference>
<dbReference type="InterPro" id="IPR054156">
    <property type="entry name" value="YxaF_TetR_C"/>
</dbReference>
<sequence>MKKQKTRDHIIEAADQLFYQQGYEHTSFAHIADDVKISRGNFYYHFKTKDEILDAVISARLDKTRKMLSQWEQGGTSPQDRIKCFIRILITNRDKILNYGCPVGTLTTELAKLNHASRAEANALFTLFRCWLQEQFIQIGCQEDDADERAMHLLARSQGVATLASAFHDAKFIDQEVTQMCEWVDGYAPV</sequence>
<evidence type="ECO:0000256" key="1">
    <source>
        <dbReference type="ARBA" id="ARBA00023015"/>
    </source>
</evidence>
<protein>
    <submittedName>
        <fullName evidence="6">Transcriptional regulator</fullName>
    </submittedName>
</protein>
<dbReference type="Gene3D" id="1.10.357.10">
    <property type="entry name" value="Tetracycline Repressor, domain 2"/>
    <property type="match status" value="1"/>
</dbReference>
<proteinExistence type="predicted"/>
<keyword evidence="2 4" id="KW-0238">DNA-binding</keyword>
<evidence type="ECO:0000259" key="5">
    <source>
        <dbReference type="PROSITE" id="PS50977"/>
    </source>
</evidence>
<dbReference type="AlphaFoldDB" id="A0A0M2RCM9"/>
<dbReference type="InterPro" id="IPR001647">
    <property type="entry name" value="HTH_TetR"/>
</dbReference>
<evidence type="ECO:0000256" key="4">
    <source>
        <dbReference type="PROSITE-ProRule" id="PRU00335"/>
    </source>
</evidence>
<evidence type="ECO:0000313" key="6">
    <source>
        <dbReference type="EMBL" id="KKJ78179.1"/>
    </source>
</evidence>
<dbReference type="Pfam" id="PF21993">
    <property type="entry name" value="TetR_C_13_2"/>
    <property type="match status" value="1"/>
</dbReference>
<dbReference type="SUPFAM" id="SSF46689">
    <property type="entry name" value="Homeodomain-like"/>
    <property type="match status" value="1"/>
</dbReference>
<dbReference type="Pfam" id="PF00440">
    <property type="entry name" value="TetR_N"/>
    <property type="match status" value="1"/>
</dbReference>
<dbReference type="OrthoDB" id="9811084at2"/>
<keyword evidence="1" id="KW-0805">Transcription regulation</keyword>
<feature type="DNA-binding region" description="H-T-H motif" evidence="4">
    <location>
        <begin position="27"/>
        <end position="46"/>
    </location>
</feature>
<evidence type="ECO:0000256" key="3">
    <source>
        <dbReference type="ARBA" id="ARBA00023163"/>
    </source>
</evidence>
<accession>A0A0M2RCM9</accession>
<dbReference type="SUPFAM" id="SSF48498">
    <property type="entry name" value="Tetracyclin repressor-like, C-terminal domain"/>
    <property type="match status" value="1"/>
</dbReference>
<gene>
    <name evidence="6" type="ORF">WH95_02210</name>
</gene>
<reference evidence="6 7" key="1">
    <citation type="submission" date="2015-03" db="EMBL/GenBank/DDBJ databases">
        <title>Genome sequence of Kiloniella sp. P1-1, isolated from the gut microflora of Pacific white shrimp, Penaeus vannamei.</title>
        <authorList>
            <person name="Shao Z."/>
            <person name="Wang L."/>
            <person name="Li X."/>
        </authorList>
    </citation>
    <scope>NUCLEOTIDE SEQUENCE [LARGE SCALE GENOMIC DNA]</scope>
    <source>
        <strain evidence="6 7">P1-1</strain>
    </source>
</reference>
<keyword evidence="7" id="KW-1185">Reference proteome</keyword>
<organism evidence="6 7">
    <name type="scientific">Kiloniella litopenaei</name>
    <dbReference type="NCBI Taxonomy" id="1549748"/>
    <lineage>
        <taxon>Bacteria</taxon>
        <taxon>Pseudomonadati</taxon>
        <taxon>Pseudomonadota</taxon>
        <taxon>Alphaproteobacteria</taxon>
        <taxon>Rhodospirillales</taxon>
        <taxon>Kiloniellaceae</taxon>
        <taxon>Kiloniella</taxon>
    </lineage>
</organism>
<dbReference type="PATRIC" id="fig|1549748.8.peg.1013"/>
<dbReference type="PANTHER" id="PTHR47506">
    <property type="entry name" value="TRANSCRIPTIONAL REGULATORY PROTEIN"/>
    <property type="match status" value="1"/>
</dbReference>
<feature type="domain" description="HTH tetR-type" evidence="5">
    <location>
        <begin position="4"/>
        <end position="64"/>
    </location>
</feature>
<dbReference type="InterPro" id="IPR036271">
    <property type="entry name" value="Tet_transcr_reg_TetR-rel_C_sf"/>
</dbReference>
<dbReference type="InterPro" id="IPR009057">
    <property type="entry name" value="Homeodomain-like_sf"/>
</dbReference>
<dbReference type="STRING" id="1549748.WH95_02210"/>
<evidence type="ECO:0000256" key="2">
    <source>
        <dbReference type="ARBA" id="ARBA00023125"/>
    </source>
</evidence>
<dbReference type="PROSITE" id="PS50977">
    <property type="entry name" value="HTH_TETR_2"/>
    <property type="match status" value="1"/>
</dbReference>
<evidence type="ECO:0000313" key="7">
    <source>
        <dbReference type="Proteomes" id="UP000034491"/>
    </source>
</evidence>